<keyword evidence="14" id="KW-0472">Membrane</keyword>
<dbReference type="InterPro" id="IPR001382">
    <property type="entry name" value="Glyco_hydro_47"/>
</dbReference>
<evidence type="ECO:0000256" key="1">
    <source>
        <dbReference type="ARBA" id="ARBA00001913"/>
    </source>
</evidence>
<evidence type="ECO:0000256" key="11">
    <source>
        <dbReference type="PIRSR" id="PIRSR601382-2"/>
    </source>
</evidence>
<dbReference type="PANTHER" id="PTHR11742">
    <property type="entry name" value="MANNOSYL-OLIGOSACCHARIDE ALPHA-1,2-MANNOSIDASE-RELATED"/>
    <property type="match status" value="1"/>
</dbReference>
<gene>
    <name evidence="15" type="ORF">E6O75_ATG00761</name>
</gene>
<feature type="active site" description="Proton donor" evidence="10">
    <location>
        <position position="486"/>
    </location>
</feature>
<name>A0A4Z1PPQ6_9PEZI</name>
<dbReference type="STRING" id="86259.A0A4Z1PPQ6"/>
<evidence type="ECO:0000256" key="7">
    <source>
        <dbReference type="ARBA" id="ARBA00023157"/>
    </source>
</evidence>
<dbReference type="AlphaFoldDB" id="A0A4Z1PPQ6"/>
<accession>A0A4Z1PPQ6</accession>
<dbReference type="GO" id="GO:0005975">
    <property type="term" value="P:carbohydrate metabolic process"/>
    <property type="evidence" value="ECO:0007669"/>
    <property type="project" value="InterPro"/>
</dbReference>
<dbReference type="GO" id="GO:0016020">
    <property type="term" value="C:membrane"/>
    <property type="evidence" value="ECO:0007669"/>
    <property type="project" value="InterPro"/>
</dbReference>
<dbReference type="InterPro" id="IPR012341">
    <property type="entry name" value="6hp_glycosidase-like_sf"/>
</dbReference>
<dbReference type="PANTHER" id="PTHR11742:SF55">
    <property type="entry name" value="ENDOPLASMIC RETICULUM MANNOSYL-OLIGOSACCHARIDE 1,2-ALPHA-MANNOSIDASE"/>
    <property type="match status" value="1"/>
</dbReference>
<evidence type="ECO:0000256" key="14">
    <source>
        <dbReference type="SAM" id="Phobius"/>
    </source>
</evidence>
<comment type="catalytic activity">
    <reaction evidence="8">
        <text>N(4)-(alpha-D-Man-(1-&gt;2)-alpha-D-Man-(1-&gt;2)-alpha-D-Man-(1-&gt;3)-[alpha-D-Man-(1-&gt;3)-[alpha-D-Man-(1-&gt;2)-alpha-D-Man-(1-&gt;6)]-alpha-D-Man-(1-&gt;6)]-beta-D-Man-(1-&gt;4)-beta-D-GlcNAc-(1-&gt;4)-beta-D-GlcNAc)-L-asparaginyl-[protein] (N-glucan mannose isomer 8A1,2,3B1,3) + 3 H2O = N(4)-(alpha-D-Man-(1-&gt;3)-[alpha-D-Man-(1-&gt;3)-[alpha-D-Man-(1-&gt;6)]-alpha-D-Man-(1-&gt;6)]-beta-D-Man-(1-&gt;4)-beta-D-GlcNAc-(1-&gt;4)-beta-D-GlcNAc)-L-asparaginyl-[protein] (N-glucan mannose isomer 5A1,2) + 3 beta-D-mannose</text>
        <dbReference type="Rhea" id="RHEA:56028"/>
        <dbReference type="Rhea" id="RHEA-COMP:14358"/>
        <dbReference type="Rhea" id="RHEA-COMP:14367"/>
        <dbReference type="ChEBI" id="CHEBI:15377"/>
        <dbReference type="ChEBI" id="CHEBI:28563"/>
        <dbReference type="ChEBI" id="CHEBI:59087"/>
        <dbReference type="ChEBI" id="CHEBI:60628"/>
        <dbReference type="EC" id="3.2.1.113"/>
    </reaction>
</comment>
<dbReference type="GO" id="GO:0004571">
    <property type="term" value="F:mannosyl-oligosaccharide 1,2-alpha-mannosidase activity"/>
    <property type="evidence" value="ECO:0007669"/>
    <property type="project" value="UniProtKB-EC"/>
</dbReference>
<keyword evidence="4 11" id="KW-0479">Metal-binding</keyword>
<evidence type="ECO:0000256" key="9">
    <source>
        <dbReference type="ARBA" id="ARBA00048605"/>
    </source>
</evidence>
<feature type="disulfide bond" evidence="12">
    <location>
        <begin position="429"/>
        <end position="472"/>
    </location>
</feature>
<dbReference type="InterPro" id="IPR036026">
    <property type="entry name" value="Seven-hairpin_glycosidases"/>
</dbReference>
<evidence type="ECO:0000256" key="10">
    <source>
        <dbReference type="PIRSR" id="PIRSR601382-1"/>
    </source>
</evidence>
<evidence type="ECO:0000313" key="16">
    <source>
        <dbReference type="Proteomes" id="UP000298493"/>
    </source>
</evidence>
<keyword evidence="14" id="KW-0812">Transmembrane</keyword>
<evidence type="ECO:0000313" key="15">
    <source>
        <dbReference type="EMBL" id="TID27994.1"/>
    </source>
</evidence>
<evidence type="ECO:0000256" key="5">
    <source>
        <dbReference type="ARBA" id="ARBA00022801"/>
    </source>
</evidence>
<dbReference type="Gene3D" id="1.50.10.10">
    <property type="match status" value="1"/>
</dbReference>
<dbReference type="Proteomes" id="UP000298493">
    <property type="component" value="Unassembled WGS sequence"/>
</dbReference>
<proteinExistence type="inferred from homology"/>
<keyword evidence="16" id="KW-1185">Reference proteome</keyword>
<feature type="transmembrane region" description="Helical" evidence="14">
    <location>
        <begin position="77"/>
        <end position="97"/>
    </location>
</feature>
<dbReference type="Pfam" id="PF01532">
    <property type="entry name" value="Glyco_hydro_47"/>
    <property type="match status" value="1"/>
</dbReference>
<keyword evidence="13" id="KW-0326">Glycosidase</keyword>
<dbReference type="UniPathway" id="UPA00378"/>
<evidence type="ECO:0000256" key="12">
    <source>
        <dbReference type="PIRSR" id="PIRSR601382-3"/>
    </source>
</evidence>
<comment type="cofactor">
    <cofactor evidence="1 11">
        <name>Ca(2+)</name>
        <dbReference type="ChEBI" id="CHEBI:29108"/>
    </cofactor>
</comment>
<comment type="similarity">
    <text evidence="3 13">Belongs to the glycosyl hydrolase 47 family.</text>
</comment>
<keyword evidence="14" id="KW-1133">Transmembrane helix</keyword>
<evidence type="ECO:0000256" key="13">
    <source>
        <dbReference type="RuleBase" id="RU361193"/>
    </source>
</evidence>
<keyword evidence="6 11" id="KW-0106">Calcium</keyword>
<reference evidence="15 16" key="1">
    <citation type="submission" date="2019-04" db="EMBL/GenBank/DDBJ databases">
        <title>High contiguity whole genome sequence and gene annotation resource for two Venturia nashicola isolates.</title>
        <authorList>
            <person name="Prokchorchik M."/>
            <person name="Won K."/>
            <person name="Lee Y."/>
            <person name="Choi E.D."/>
            <person name="Segonzac C."/>
            <person name="Sohn K.H."/>
        </authorList>
    </citation>
    <scope>NUCLEOTIDE SEQUENCE [LARGE SCALE GENOMIC DNA]</scope>
    <source>
        <strain evidence="15 16">PRI2</strain>
    </source>
</reference>
<protein>
    <recommendedName>
        <fullName evidence="13">alpha-1,2-Mannosidase</fullName>
        <ecNumber evidence="13">3.2.1.-</ecNumber>
    </recommendedName>
</protein>
<keyword evidence="5 13" id="KW-0378">Hydrolase</keyword>
<dbReference type="GO" id="GO:0005783">
    <property type="term" value="C:endoplasmic reticulum"/>
    <property type="evidence" value="ECO:0007669"/>
    <property type="project" value="TreeGrafter"/>
</dbReference>
<dbReference type="EMBL" id="SNSC02000001">
    <property type="protein sequence ID" value="TID27994.1"/>
    <property type="molecule type" value="Genomic_DNA"/>
</dbReference>
<evidence type="ECO:0000256" key="6">
    <source>
        <dbReference type="ARBA" id="ARBA00022837"/>
    </source>
</evidence>
<evidence type="ECO:0000256" key="3">
    <source>
        <dbReference type="ARBA" id="ARBA00007658"/>
    </source>
</evidence>
<feature type="binding site" evidence="11">
    <location>
        <position position="627"/>
    </location>
    <ligand>
        <name>Ca(2+)</name>
        <dbReference type="ChEBI" id="CHEBI:29108"/>
    </ligand>
</feature>
<organism evidence="15 16">
    <name type="scientific">Venturia nashicola</name>
    <dbReference type="NCBI Taxonomy" id="86259"/>
    <lineage>
        <taxon>Eukaryota</taxon>
        <taxon>Fungi</taxon>
        <taxon>Dikarya</taxon>
        <taxon>Ascomycota</taxon>
        <taxon>Pezizomycotina</taxon>
        <taxon>Dothideomycetes</taxon>
        <taxon>Pleosporomycetidae</taxon>
        <taxon>Venturiales</taxon>
        <taxon>Venturiaceae</taxon>
        <taxon>Venturia</taxon>
    </lineage>
</organism>
<dbReference type="GO" id="GO:0036503">
    <property type="term" value="P:ERAD pathway"/>
    <property type="evidence" value="ECO:0007669"/>
    <property type="project" value="UniProtKB-ARBA"/>
</dbReference>
<feature type="active site" evidence="10">
    <location>
        <position position="539"/>
    </location>
</feature>
<comment type="pathway">
    <text evidence="2">Protein modification; protein glycosylation.</text>
</comment>
<keyword evidence="7 12" id="KW-1015">Disulfide bond</keyword>
<sequence length="728" mass="82146">MSTFSMPRNVPSFNDPQRRYEDAIWSSSGRSRHTSHTSNFSEKLGIQLPGARNRELPMYKDKPYNYPEGRRKGRKRLVLGLLAAFVVWYLWWTGWFVSRRDDPFKREETGQGLWGMFSSKEGVKTKDWESRREQVKEAMKLSWGGYEKYAWGYDEFHPVSKRGRQMVPPTGLGWIIVDALDTLMLMNMTKELQHAREWVSTTLTYDLDHDVNTFETTIRMLGGLLAAHYIQTDFPNYCPVDLGKDGGEDLYLEKASDLADRLLGAFESKSGIPYASINLKTMKGIQSHADGGASSLAEATSLQLEMKYLSKLTGEKMYWDKAEKVMQAVDDANAKDGLMPIFIHPDSGQFTTQNIRLGSRGDSYYEYLIKQYYQTSEQEPVYLTMWEESLAGIKKHLITYSSPSNFTVLAERPAGLDNALEPKMDHLVCFMPGTIALSATGGRTTKEAARAGKLTPKAVEDLDLAKELMKTCVGMYKVTETGLAPEITYFNIHSPPHMLSQGALSSPSRADGFDKDPEAKWRKDFVIKPADTHNLQRPETVESLFYMWRITGDEIYREWGWEIFEAFIKHTTVPDGAGFSSIGNVNHIPSPTRDNMESFWPAETLKYFYLLFGPDNILPLDKVVFNTEAHAFPRFELGRNFLTGWKRKLRDRDGNTIIDKSAAVDAAKGTVVKDEKVGDGHKIGAGHASGAEAISNVNGMKMQKGKPEVAKSEMKTIVKKEDVASVKS</sequence>
<dbReference type="OrthoDB" id="8118055at2759"/>
<dbReference type="EC" id="3.2.1.-" evidence="13"/>
<dbReference type="SUPFAM" id="SSF48225">
    <property type="entry name" value="Seven-hairpin glycosidases"/>
    <property type="match status" value="1"/>
</dbReference>
<comment type="caution">
    <text evidence="15">The sequence shown here is derived from an EMBL/GenBank/DDBJ whole genome shotgun (WGS) entry which is preliminary data.</text>
</comment>
<dbReference type="PRINTS" id="PR00747">
    <property type="entry name" value="GLYHDRLASE47"/>
</dbReference>
<dbReference type="InterPro" id="IPR050749">
    <property type="entry name" value="Glycosyl_Hydrolase_47"/>
</dbReference>
<feature type="active site" description="Proton donor" evidence="10">
    <location>
        <position position="215"/>
    </location>
</feature>
<evidence type="ECO:0000256" key="4">
    <source>
        <dbReference type="ARBA" id="ARBA00022723"/>
    </source>
</evidence>
<evidence type="ECO:0000256" key="8">
    <source>
        <dbReference type="ARBA" id="ARBA00047669"/>
    </source>
</evidence>
<dbReference type="GO" id="GO:0005509">
    <property type="term" value="F:calcium ion binding"/>
    <property type="evidence" value="ECO:0007669"/>
    <property type="project" value="InterPro"/>
</dbReference>
<comment type="catalytic activity">
    <reaction evidence="9">
        <text>N(4)-(alpha-D-Man-(1-&gt;2)-alpha-D-Man-(1-&gt;2)-alpha-D-Man-(1-&gt;3)-[alpha-D-Man-(1-&gt;2)-alpha-D-Man-(1-&gt;3)-[alpha-D-Man-(1-&gt;2)-alpha-D-Man-(1-&gt;6)]-alpha-D-Man-(1-&gt;6)]-beta-D-Man-(1-&gt;4)-beta-D-GlcNAc-(1-&gt;4)-beta-D-GlcNAc)-L-asparaginyl-[protein] (N-glucan mannose isomer 9A1,2,3B1,2,3) + 4 H2O = N(4)-(alpha-D-Man-(1-&gt;3)-[alpha-D-Man-(1-&gt;3)-[alpha-D-Man-(1-&gt;6)]-alpha-D-Man-(1-&gt;6)]-beta-D-Man-(1-&gt;4)-beta-D-GlcNAc-(1-&gt;4)-beta-D-GlcNAc)-L-asparaginyl-[protein] (N-glucan mannose isomer 5A1,2) + 4 beta-D-mannose</text>
        <dbReference type="Rhea" id="RHEA:56008"/>
        <dbReference type="Rhea" id="RHEA-COMP:14356"/>
        <dbReference type="Rhea" id="RHEA-COMP:14367"/>
        <dbReference type="ChEBI" id="CHEBI:15377"/>
        <dbReference type="ChEBI" id="CHEBI:28563"/>
        <dbReference type="ChEBI" id="CHEBI:59087"/>
        <dbReference type="ChEBI" id="CHEBI:139493"/>
        <dbReference type="EC" id="3.2.1.113"/>
    </reaction>
</comment>
<evidence type="ECO:0000256" key="2">
    <source>
        <dbReference type="ARBA" id="ARBA00004922"/>
    </source>
</evidence>
<feature type="active site" evidence="10">
    <location>
        <position position="362"/>
    </location>
</feature>